<feature type="transmembrane region" description="Helical" evidence="1">
    <location>
        <begin position="1016"/>
        <end position="1033"/>
    </location>
</feature>
<feature type="transmembrane region" description="Helical" evidence="1">
    <location>
        <begin position="1216"/>
        <end position="1234"/>
    </location>
</feature>
<dbReference type="AlphaFoldDB" id="A0A2V3HQQ7"/>
<gene>
    <name evidence="2" type="ORF">CXX69_04305</name>
</gene>
<feature type="transmembrane region" description="Helical" evidence="1">
    <location>
        <begin position="856"/>
        <end position="875"/>
    </location>
</feature>
<feature type="transmembrane region" description="Helical" evidence="1">
    <location>
        <begin position="209"/>
        <end position="238"/>
    </location>
</feature>
<reference evidence="2 3" key="1">
    <citation type="journal article" date="2015" name="Nat. Commun.">
        <title>Genomic and transcriptomic evidence for scavenging of diverse organic compounds by widespread deep-sea archaea.</title>
        <authorList>
            <person name="Li M."/>
            <person name="Baker B.J."/>
            <person name="Anantharaman K."/>
            <person name="Jain S."/>
            <person name="Breier J.A."/>
            <person name="Dick G.J."/>
        </authorList>
    </citation>
    <scope>NUCLEOTIDE SEQUENCE [LARGE SCALE GENOMIC DNA]</scope>
    <source>
        <strain evidence="2">Cayman_51_deep</strain>
    </source>
</reference>
<feature type="transmembrane region" description="Helical" evidence="1">
    <location>
        <begin position="676"/>
        <end position="693"/>
    </location>
</feature>
<feature type="transmembrane region" description="Helical" evidence="1">
    <location>
        <begin position="463"/>
        <end position="481"/>
    </location>
</feature>
<feature type="transmembrane region" description="Helical" evidence="1">
    <location>
        <begin position="179"/>
        <end position="197"/>
    </location>
</feature>
<evidence type="ECO:0000313" key="2">
    <source>
        <dbReference type="EMBL" id="PXF21433.1"/>
    </source>
</evidence>
<feature type="transmembrane region" description="Helical" evidence="1">
    <location>
        <begin position="149"/>
        <end position="167"/>
    </location>
</feature>
<feature type="transmembrane region" description="Helical" evidence="1">
    <location>
        <begin position="943"/>
        <end position="962"/>
    </location>
</feature>
<keyword evidence="1" id="KW-0812">Transmembrane</keyword>
<feature type="transmembrane region" description="Helical" evidence="1">
    <location>
        <begin position="1087"/>
        <end position="1105"/>
    </location>
</feature>
<name>A0A2V3HQQ7_9ARCH</name>
<keyword evidence="1" id="KW-0472">Membrane</keyword>
<dbReference type="Proteomes" id="UP000248161">
    <property type="component" value="Unassembled WGS sequence"/>
</dbReference>
<organism evidence="2 3">
    <name type="scientific">Candidatus Thalassarchaeum betae</name>
    <dbReference type="NCBI Taxonomy" id="2599289"/>
    <lineage>
        <taxon>Archaea</taxon>
        <taxon>Methanobacteriati</taxon>
        <taxon>Thermoplasmatota</taxon>
        <taxon>Candidatus Poseidoniia</taxon>
        <taxon>Candidatus Poseidoniales</taxon>
        <taxon>Candidatus Thalassarchaeaceae</taxon>
        <taxon>Candidatus Thalassarchaeum</taxon>
    </lineage>
</organism>
<evidence type="ECO:0000256" key="1">
    <source>
        <dbReference type="SAM" id="Phobius"/>
    </source>
</evidence>
<keyword evidence="1" id="KW-1133">Transmembrane helix</keyword>
<feature type="transmembrane region" description="Helical" evidence="1">
    <location>
        <begin position="911"/>
        <end position="931"/>
    </location>
</feature>
<feature type="transmembrane region" description="Helical" evidence="1">
    <location>
        <begin position="974"/>
        <end position="996"/>
    </location>
</feature>
<feature type="transmembrane region" description="Helical" evidence="1">
    <location>
        <begin position="627"/>
        <end position="644"/>
    </location>
</feature>
<dbReference type="EMBL" id="PSPG01000008">
    <property type="protein sequence ID" value="PXF21433.1"/>
    <property type="molecule type" value="Genomic_DNA"/>
</dbReference>
<accession>A0A2V3HQQ7</accession>
<feature type="transmembrane region" description="Helical" evidence="1">
    <location>
        <begin position="285"/>
        <end position="306"/>
    </location>
</feature>
<feature type="transmembrane region" description="Helical" evidence="1">
    <location>
        <begin position="434"/>
        <end position="451"/>
    </location>
</feature>
<feature type="transmembrane region" description="Helical" evidence="1">
    <location>
        <begin position="737"/>
        <end position="756"/>
    </location>
</feature>
<proteinExistence type="predicted"/>
<feature type="transmembrane region" description="Helical" evidence="1">
    <location>
        <begin position="713"/>
        <end position="730"/>
    </location>
</feature>
<feature type="transmembrane region" description="Helical" evidence="1">
    <location>
        <begin position="881"/>
        <end position="899"/>
    </location>
</feature>
<evidence type="ECO:0000313" key="3">
    <source>
        <dbReference type="Proteomes" id="UP000248161"/>
    </source>
</evidence>
<feature type="transmembrane region" description="Helical" evidence="1">
    <location>
        <begin position="405"/>
        <end position="422"/>
    </location>
</feature>
<feature type="transmembrane region" description="Helical" evidence="1">
    <location>
        <begin position="762"/>
        <end position="780"/>
    </location>
</feature>
<feature type="transmembrane region" description="Helical" evidence="1">
    <location>
        <begin position="533"/>
        <end position="551"/>
    </location>
</feature>
<feature type="transmembrane region" description="Helical" evidence="1">
    <location>
        <begin position="1189"/>
        <end position="1210"/>
    </location>
</feature>
<feature type="transmembrane region" description="Helical" evidence="1">
    <location>
        <begin position="1053"/>
        <end position="1075"/>
    </location>
</feature>
<comment type="caution">
    <text evidence="2">The sequence shown here is derived from an EMBL/GenBank/DDBJ whole genome shotgun (WGS) entry which is preliminary data.</text>
</comment>
<feature type="transmembrane region" description="Helical" evidence="1">
    <location>
        <begin position="1148"/>
        <end position="1177"/>
    </location>
</feature>
<feature type="transmembrane region" description="Helical" evidence="1">
    <location>
        <begin position="250"/>
        <end position="273"/>
    </location>
</feature>
<protein>
    <submittedName>
        <fullName evidence="2">Uncharacterized protein</fullName>
    </submittedName>
</protein>
<feature type="transmembrane region" description="Helical" evidence="1">
    <location>
        <begin position="650"/>
        <end position="667"/>
    </location>
</feature>
<sequence>MSDEAPDDRIIREREFRRKVNIDLSDVVVPERSGDEEERREQLASAVDEALGSVFDPFEQPSGDEAGAVQEDGSVPLAPERDIVTEVAVEGERRVNWMLMVSMIIVYSAIGIQAGLALSPLLATAVLLILAGIGFALGERWVPEPNMTLLGVTWVIISMKVLYGLAIELNRWGFIEIEALGALLLFLVAMNVVVAYRHDHDAIAAQSTLVLLAIGSTAGSVLGEIGVAAMILIATLLVHGLALHRQSGNLAALGVAASNLWIGMHAITGGFEIGTLRILPLDSPLLLFLLLMTITAINATMAARFAREDNWFSKGCKALGLGEPGLWGVSIALGMVGALLAVAASREEVGYALGMVTFLGAAFGGSYLSVRGVASKRVATPLLGVTPILVLILIAGSRVDAALPLDSYELFTVLGFIVTGFVMLRDQERVTDRALWLGSMVILMLLVLLVPTEASDSGGDGGVVLLVLLGALHIGTAVLAIKRGSPSLAGVTVLLPWSWVLIEEIVQETVRTLLVANDVTDPGSLIDLDPEPLGVYLALSSILLVVVNVRLGGTGVNLAARFLGVTEISASIRDSGALQLWSMGWWLPLFTMIFMAHFGGFTVATLLLVLVLLTALHFGAEIADKRIGGAGNMVTILAVAVVVMQWRHGLFVPLSALLCVSIVALLLTRAPSNEKLYTSGMSMMSLPLLLALSGREASMLLESTVSLPDIDTSLVAVLCTAAVLGVYLPRAGSIEKLLNPALAALWLLVITIALSFDQGDQTTKVASIAMFVVSSLWLVARGELRAELRSVAMRDSRIEMAAKAAGEEAMLEGSGAVSMYDARRAALEAERRKRRDKSDTDDLEELYTTDVSHKPVVVTAVLSLILGAGIILGLLNGSNPLMLVAIGVFATALIALARHRSKSLDLELPHIMGMEMPIAMAISGLVAAHVASHLGPGSSNQQLLDMAVVTMLLLELVAISLMGQDKLLDRIPIALDWIVLPLLAGRMLGAIAVEALPYPLTIDPFEGEMLEWKMPWILLESVLVLCVLTDAWIDRKRRAAGRGDWKNSSGRGARSLVIVLLSFGPAGILAVASVIEQGWRYRQPSAVGIAIPAGLMALFAVGNWCEPVMDVVPEITMATGLLLLVLCALTVPLKGGDWTMMLAFNSHLLIIVIAVAHHATSVLLPVLLVALSSTVWIVGILQLRRTLRIWGLADLLVAIIGALIFVDGIFEPTTMLIALMVVAAELGVVSWLGLRNEEQLVKD</sequence>
<feature type="transmembrane region" description="Helical" evidence="1">
    <location>
        <begin position="382"/>
        <end position="399"/>
    </location>
</feature>
<feature type="transmembrane region" description="Helical" evidence="1">
    <location>
        <begin position="104"/>
        <end position="137"/>
    </location>
</feature>
<feature type="transmembrane region" description="Helical" evidence="1">
    <location>
        <begin position="585"/>
        <end position="615"/>
    </location>
</feature>
<feature type="transmembrane region" description="Helical" evidence="1">
    <location>
        <begin position="326"/>
        <end position="344"/>
    </location>
</feature>
<feature type="transmembrane region" description="Helical" evidence="1">
    <location>
        <begin position="1117"/>
        <end position="1136"/>
    </location>
</feature>
<feature type="transmembrane region" description="Helical" evidence="1">
    <location>
        <begin position="350"/>
        <end position="370"/>
    </location>
</feature>